<proteinExistence type="predicted"/>
<gene>
    <name evidence="2" type="ORF">H4Q32_028984</name>
</gene>
<evidence type="ECO:0000256" key="1">
    <source>
        <dbReference type="SAM" id="Coils"/>
    </source>
</evidence>
<evidence type="ECO:0000313" key="2">
    <source>
        <dbReference type="EMBL" id="KAI2648027.1"/>
    </source>
</evidence>
<organism evidence="2 3">
    <name type="scientific">Labeo rohita</name>
    <name type="common">Indian major carp</name>
    <name type="synonym">Cyprinus rohita</name>
    <dbReference type="NCBI Taxonomy" id="84645"/>
    <lineage>
        <taxon>Eukaryota</taxon>
        <taxon>Metazoa</taxon>
        <taxon>Chordata</taxon>
        <taxon>Craniata</taxon>
        <taxon>Vertebrata</taxon>
        <taxon>Euteleostomi</taxon>
        <taxon>Actinopterygii</taxon>
        <taxon>Neopterygii</taxon>
        <taxon>Teleostei</taxon>
        <taxon>Ostariophysi</taxon>
        <taxon>Cypriniformes</taxon>
        <taxon>Cyprinidae</taxon>
        <taxon>Labeoninae</taxon>
        <taxon>Labeonini</taxon>
        <taxon>Labeo</taxon>
    </lineage>
</organism>
<dbReference type="Gene3D" id="3.30.70.1820">
    <property type="entry name" value="L1 transposable element, RRM domain"/>
    <property type="match status" value="1"/>
</dbReference>
<reference evidence="2 3" key="1">
    <citation type="submission" date="2022-01" db="EMBL/GenBank/DDBJ databases">
        <title>A high-quality chromosome-level genome assembly of rohu carp, Labeo rohita.</title>
        <authorList>
            <person name="Arick M.A. II"/>
            <person name="Hsu C.-Y."/>
            <person name="Magbanua Z."/>
            <person name="Pechanova O."/>
            <person name="Grover C."/>
            <person name="Miller E."/>
            <person name="Thrash A."/>
            <person name="Ezzel L."/>
            <person name="Alam S."/>
            <person name="Benzie J."/>
            <person name="Hamilton M."/>
            <person name="Karsi A."/>
            <person name="Lawrence M.L."/>
            <person name="Peterson D.G."/>
        </authorList>
    </citation>
    <scope>NUCLEOTIDE SEQUENCE [LARGE SCALE GENOMIC DNA]</scope>
    <source>
        <strain evidence="3">BAU-BD-2019</strain>
        <tissue evidence="2">Blood</tissue>
    </source>
</reference>
<dbReference type="InterPro" id="IPR004244">
    <property type="entry name" value="Transposase_22"/>
</dbReference>
<dbReference type="Proteomes" id="UP000830375">
    <property type="component" value="Unassembled WGS sequence"/>
</dbReference>
<evidence type="ECO:0000313" key="3">
    <source>
        <dbReference type="Proteomes" id="UP000830375"/>
    </source>
</evidence>
<comment type="caution">
    <text evidence="2">The sequence shown here is derived from an EMBL/GenBank/DDBJ whole genome shotgun (WGS) entry which is preliminary data.</text>
</comment>
<protein>
    <submittedName>
        <fullName evidence="2">LINE-1 retrotransposable element ORF1 protein</fullName>
    </submittedName>
</protein>
<dbReference type="EMBL" id="JACTAM010000037">
    <property type="protein sequence ID" value="KAI2648027.1"/>
    <property type="molecule type" value="Genomic_DNA"/>
</dbReference>
<dbReference type="PANTHER" id="PTHR11505">
    <property type="entry name" value="L1 TRANSPOSABLE ELEMENT-RELATED"/>
    <property type="match status" value="1"/>
</dbReference>
<name>A0ABQ8LDM4_LABRO</name>
<keyword evidence="1" id="KW-0175">Coiled coil</keyword>
<accession>A0ABQ8LDM4</accession>
<feature type="coiled-coil region" evidence="1">
    <location>
        <begin position="3"/>
        <end position="44"/>
    </location>
</feature>
<sequence>MSVEFLTEEIKDVKTKVERVDKRVTTAEKRIGELENKVQDLSRYQRRWNLRLYGLPEQPGENVRQKVLDICEAVIPTSAGKAHEFIDVVHRLGKVRSENALSSGQKPRGIILQFTMRHFCEALWKAAKNSPYLTKHHLRFAEDLSPEDRERRNKLWPLVEKARQQGRRAYFVGPKAYIDGKELVLQDMEVTE</sequence>
<keyword evidence="3" id="KW-1185">Reference proteome</keyword>